<dbReference type="Pfam" id="PF00486">
    <property type="entry name" value="Trans_reg_C"/>
    <property type="match status" value="1"/>
</dbReference>
<organism evidence="9 10">
    <name type="scientific">Streptomyces sanglieri</name>
    <dbReference type="NCBI Taxonomy" id="193460"/>
    <lineage>
        <taxon>Bacteria</taxon>
        <taxon>Bacillati</taxon>
        <taxon>Actinomycetota</taxon>
        <taxon>Actinomycetes</taxon>
        <taxon>Kitasatosporales</taxon>
        <taxon>Streptomycetaceae</taxon>
        <taxon>Streptomyces</taxon>
    </lineage>
</organism>
<dbReference type="SMART" id="SM00862">
    <property type="entry name" value="Trans_reg_C"/>
    <property type="match status" value="1"/>
</dbReference>
<protein>
    <submittedName>
        <fullName evidence="9">BTAD domain-containing putative transcriptional regulator</fullName>
    </submittedName>
</protein>
<gene>
    <name evidence="9" type="ORF">ACFQ2K_49000</name>
</gene>
<dbReference type="SUPFAM" id="SSF46894">
    <property type="entry name" value="C-terminal effector domain of the bipartite response regulators"/>
    <property type="match status" value="1"/>
</dbReference>
<feature type="compositionally biased region" description="Pro residues" evidence="7">
    <location>
        <begin position="279"/>
        <end position="289"/>
    </location>
</feature>
<dbReference type="PANTHER" id="PTHR35807:SF1">
    <property type="entry name" value="TRANSCRIPTIONAL REGULATOR REDD"/>
    <property type="match status" value="1"/>
</dbReference>
<keyword evidence="3" id="KW-0805">Transcription regulation</keyword>
<comment type="similarity">
    <text evidence="1">Belongs to the AfsR/DnrI/RedD regulatory family.</text>
</comment>
<keyword evidence="5" id="KW-0804">Transcription</keyword>
<dbReference type="InterPro" id="IPR051677">
    <property type="entry name" value="AfsR-DnrI-RedD_regulator"/>
</dbReference>
<feature type="compositionally biased region" description="Acidic residues" evidence="7">
    <location>
        <begin position="256"/>
        <end position="265"/>
    </location>
</feature>
<evidence type="ECO:0000259" key="8">
    <source>
        <dbReference type="PROSITE" id="PS51755"/>
    </source>
</evidence>
<comment type="caution">
    <text evidence="9">The sequence shown here is derived from an EMBL/GenBank/DDBJ whole genome shotgun (WGS) entry which is preliminary data.</text>
</comment>
<dbReference type="Pfam" id="PF03704">
    <property type="entry name" value="BTAD"/>
    <property type="match status" value="1"/>
</dbReference>
<evidence type="ECO:0000256" key="3">
    <source>
        <dbReference type="ARBA" id="ARBA00023015"/>
    </source>
</evidence>
<dbReference type="SUPFAM" id="SSF48452">
    <property type="entry name" value="TPR-like"/>
    <property type="match status" value="1"/>
</dbReference>
<evidence type="ECO:0000256" key="7">
    <source>
        <dbReference type="SAM" id="MobiDB-lite"/>
    </source>
</evidence>
<accession>A0ABW2X941</accession>
<sequence>MRFRILGPLEVFDGTHWRGISAAKPRTLLATLLVQRDVPVPTGRLGAELWGEREPKAAANLIQQYVMRLRRELGDRQGRLLVTRPPGYQMVLADEDDMDAAAFARLGDSGRAALAVGDAERAAGLLAEALALWRGPALVDVPTGPMVEAEAARLAEQRLDVLQARVEADLACGRHAALVPELRQSVREHPLREGLWGQLMLALYRSGRQAEALDAYREVHRLLADELSIEPSAPLCDLQLRMLRGDPRLGLPATEAEAEGQDQDEREGRPRVRARPRAMPGPGPSPGAAPGPSHVRPWGPPVPGSRRPRRANCPPPWPGSPVAGPNCGCWTSCLPMRPPGRDRPSA</sequence>
<dbReference type="InterPro" id="IPR036388">
    <property type="entry name" value="WH-like_DNA-bd_sf"/>
</dbReference>
<evidence type="ECO:0000256" key="2">
    <source>
        <dbReference type="ARBA" id="ARBA00023012"/>
    </source>
</evidence>
<keyword evidence="2" id="KW-0902">Two-component regulatory system</keyword>
<evidence type="ECO:0000256" key="1">
    <source>
        <dbReference type="ARBA" id="ARBA00005820"/>
    </source>
</evidence>
<evidence type="ECO:0000256" key="4">
    <source>
        <dbReference type="ARBA" id="ARBA00023125"/>
    </source>
</evidence>
<dbReference type="Gene3D" id="1.10.10.10">
    <property type="entry name" value="Winged helix-like DNA-binding domain superfamily/Winged helix DNA-binding domain"/>
    <property type="match status" value="1"/>
</dbReference>
<dbReference type="InterPro" id="IPR005158">
    <property type="entry name" value="BTAD"/>
</dbReference>
<dbReference type="CDD" id="cd15831">
    <property type="entry name" value="BTAD"/>
    <property type="match status" value="1"/>
</dbReference>
<keyword evidence="4 6" id="KW-0238">DNA-binding</keyword>
<dbReference type="PANTHER" id="PTHR35807">
    <property type="entry name" value="TRANSCRIPTIONAL REGULATOR REDD-RELATED"/>
    <property type="match status" value="1"/>
</dbReference>
<evidence type="ECO:0000256" key="6">
    <source>
        <dbReference type="PROSITE-ProRule" id="PRU01091"/>
    </source>
</evidence>
<dbReference type="PROSITE" id="PS51755">
    <property type="entry name" value="OMPR_PHOB"/>
    <property type="match status" value="1"/>
</dbReference>
<proteinExistence type="inferred from homology"/>
<dbReference type="InterPro" id="IPR001867">
    <property type="entry name" value="OmpR/PhoB-type_DNA-bd"/>
</dbReference>
<feature type="DNA-binding region" description="OmpR/PhoB-type" evidence="6">
    <location>
        <begin position="1"/>
        <end position="92"/>
    </location>
</feature>
<evidence type="ECO:0000313" key="10">
    <source>
        <dbReference type="Proteomes" id="UP001596915"/>
    </source>
</evidence>
<dbReference type="InterPro" id="IPR016032">
    <property type="entry name" value="Sig_transdc_resp-reg_C-effctor"/>
</dbReference>
<dbReference type="EMBL" id="JBHTGL010000008">
    <property type="protein sequence ID" value="MFD0629376.1"/>
    <property type="molecule type" value="Genomic_DNA"/>
</dbReference>
<dbReference type="InterPro" id="IPR011990">
    <property type="entry name" value="TPR-like_helical_dom_sf"/>
</dbReference>
<feature type="domain" description="OmpR/PhoB-type" evidence="8">
    <location>
        <begin position="1"/>
        <end position="92"/>
    </location>
</feature>
<reference evidence="10" key="1">
    <citation type="journal article" date="2019" name="Int. J. Syst. Evol. Microbiol.">
        <title>The Global Catalogue of Microorganisms (GCM) 10K type strain sequencing project: providing services to taxonomists for standard genome sequencing and annotation.</title>
        <authorList>
            <consortium name="The Broad Institute Genomics Platform"/>
            <consortium name="The Broad Institute Genome Sequencing Center for Infectious Disease"/>
            <person name="Wu L."/>
            <person name="Ma J."/>
        </authorList>
    </citation>
    <scope>NUCLEOTIDE SEQUENCE [LARGE SCALE GENOMIC DNA]</scope>
    <source>
        <strain evidence="10">JCM 12607</strain>
    </source>
</reference>
<evidence type="ECO:0000256" key="5">
    <source>
        <dbReference type="ARBA" id="ARBA00023163"/>
    </source>
</evidence>
<dbReference type="Gene3D" id="1.25.40.10">
    <property type="entry name" value="Tetratricopeptide repeat domain"/>
    <property type="match status" value="1"/>
</dbReference>
<name>A0ABW2X941_9ACTN</name>
<dbReference type="SMART" id="SM01043">
    <property type="entry name" value="BTAD"/>
    <property type="match status" value="1"/>
</dbReference>
<keyword evidence="10" id="KW-1185">Reference proteome</keyword>
<feature type="region of interest" description="Disordered" evidence="7">
    <location>
        <begin position="254"/>
        <end position="346"/>
    </location>
</feature>
<evidence type="ECO:0000313" key="9">
    <source>
        <dbReference type="EMBL" id="MFD0629376.1"/>
    </source>
</evidence>
<dbReference type="Proteomes" id="UP001596915">
    <property type="component" value="Unassembled WGS sequence"/>
</dbReference>